<dbReference type="GeneID" id="20314240"/>
<dbReference type="AlphaFoldDB" id="A0A075A4B6"/>
<gene>
    <name evidence="1" type="ORF">T265_00052</name>
</gene>
<keyword evidence="2" id="KW-1185">Reference proteome</keyword>
<proteinExistence type="predicted"/>
<dbReference type="KEGG" id="ovi:T265_00052"/>
<dbReference type="EMBL" id="KL596619">
    <property type="protein sequence ID" value="KER34186.1"/>
    <property type="molecule type" value="Genomic_DNA"/>
</dbReference>
<dbReference type="Proteomes" id="UP000054324">
    <property type="component" value="Unassembled WGS sequence"/>
</dbReference>
<protein>
    <submittedName>
        <fullName evidence="1">Uncharacterized protein</fullName>
    </submittedName>
</protein>
<organism evidence="1 2">
    <name type="scientific">Opisthorchis viverrini</name>
    <name type="common">Southeast Asian liver fluke</name>
    <dbReference type="NCBI Taxonomy" id="6198"/>
    <lineage>
        <taxon>Eukaryota</taxon>
        <taxon>Metazoa</taxon>
        <taxon>Spiralia</taxon>
        <taxon>Lophotrochozoa</taxon>
        <taxon>Platyhelminthes</taxon>
        <taxon>Trematoda</taxon>
        <taxon>Digenea</taxon>
        <taxon>Opisthorchiida</taxon>
        <taxon>Opisthorchiata</taxon>
        <taxon>Opisthorchiidae</taxon>
        <taxon>Opisthorchis</taxon>
    </lineage>
</organism>
<evidence type="ECO:0000313" key="2">
    <source>
        <dbReference type="Proteomes" id="UP000054324"/>
    </source>
</evidence>
<dbReference type="RefSeq" id="XP_009161973.1">
    <property type="nucleotide sequence ID" value="XM_009163709.1"/>
</dbReference>
<sequence>MNIVIARRWSIDASTDDTVSNDDDDQLKTESFHRDFDDVGGSRKPVSTSLNAARPRNNMAMCISKPTGPPQKLHVSSNRSAAQKSLTITSTDDFDQQEYVCGIVYQIRFSPSAAPCMICVVNVPQTDMGARWQT</sequence>
<accession>A0A075A4B6</accession>
<evidence type="ECO:0000313" key="1">
    <source>
        <dbReference type="EMBL" id="KER34186.1"/>
    </source>
</evidence>
<reference evidence="1 2" key="1">
    <citation type="submission" date="2013-11" db="EMBL/GenBank/DDBJ databases">
        <title>Opisthorchis viverrini - life in the bile duct.</title>
        <authorList>
            <person name="Young N.D."/>
            <person name="Nagarajan N."/>
            <person name="Lin S.J."/>
            <person name="Korhonen P.K."/>
            <person name="Jex A.R."/>
            <person name="Hall R.S."/>
            <person name="Safavi-Hemami H."/>
            <person name="Kaewkong W."/>
            <person name="Bertrand D."/>
            <person name="Gao S."/>
            <person name="Seet Q."/>
            <person name="Wongkham S."/>
            <person name="Teh B.T."/>
            <person name="Wongkham C."/>
            <person name="Intapan P.M."/>
            <person name="Maleewong W."/>
            <person name="Yang X."/>
            <person name="Hu M."/>
            <person name="Wang Z."/>
            <person name="Hofmann A."/>
            <person name="Sternberg P.W."/>
            <person name="Tan P."/>
            <person name="Wang J."/>
            <person name="Gasser R.B."/>
        </authorList>
    </citation>
    <scope>NUCLEOTIDE SEQUENCE [LARGE SCALE GENOMIC DNA]</scope>
</reference>
<name>A0A075A4B6_OPIVI</name>
<dbReference type="CTD" id="20314240"/>